<evidence type="ECO:0000313" key="3">
    <source>
        <dbReference type="Proteomes" id="UP000245341"/>
    </source>
</evidence>
<gene>
    <name evidence="4" type="primary">LOC115942372</name>
</gene>
<dbReference type="AlphaFoldDB" id="A0A7F8R4M9"/>
<feature type="domain" description="Sperm microtubule inner protein 1 C-terminal" evidence="2">
    <location>
        <begin position="178"/>
        <end position="222"/>
    </location>
</feature>
<sequence length="244" mass="27074">MSELSWRSRSPEFPWQPQPRVQSFPRVDTGPPFGLPGCLVHRRHQQSKQATGCGQKGASLPAPSPPTAMRDLSTTQSRACWQEHIQKETTARGAWKINYGHKYLKEGPMPRKRLQRARLRLALGAGPLAVTSSPESKEVQDGRPETKGVRHQLSRGVGAQGSPPKGDKVWEAQRGPQGPAVQTRPEGLEMWQVPPSTLQLLFQGISHDGQGRASYLRERHRRSRRSFCTRSCHPGSTAGTWGTP</sequence>
<feature type="region of interest" description="Disordered" evidence="1">
    <location>
        <begin position="1"/>
        <end position="71"/>
    </location>
</feature>
<reference evidence="4" key="1">
    <citation type="submission" date="2025-08" db="UniProtKB">
        <authorList>
            <consortium name="RefSeq"/>
        </authorList>
    </citation>
    <scope>IDENTIFICATION</scope>
    <source>
        <tissue evidence="4">Liver</tissue>
    </source>
</reference>
<dbReference type="GeneID" id="115942372"/>
<organism evidence="3 4">
    <name type="scientific">Leptonychotes weddellii</name>
    <name type="common">Weddell seal</name>
    <name type="synonym">Otaria weddellii</name>
    <dbReference type="NCBI Taxonomy" id="9713"/>
    <lineage>
        <taxon>Eukaryota</taxon>
        <taxon>Metazoa</taxon>
        <taxon>Chordata</taxon>
        <taxon>Craniata</taxon>
        <taxon>Vertebrata</taxon>
        <taxon>Euteleostomi</taxon>
        <taxon>Mammalia</taxon>
        <taxon>Eutheria</taxon>
        <taxon>Laurasiatheria</taxon>
        <taxon>Carnivora</taxon>
        <taxon>Caniformia</taxon>
        <taxon>Pinnipedia</taxon>
        <taxon>Phocidae</taxon>
        <taxon>Monachinae</taxon>
        <taxon>Lobodontini</taxon>
        <taxon>Leptonychotes</taxon>
    </lineage>
</organism>
<evidence type="ECO:0000256" key="1">
    <source>
        <dbReference type="SAM" id="MobiDB-lite"/>
    </source>
</evidence>
<name>A0A7F8R4M9_LEPWE</name>
<dbReference type="PANTHER" id="PTHR35826">
    <property type="entry name" value="PROTEIN ATP6V1FNB-LIKE"/>
    <property type="match status" value="1"/>
</dbReference>
<protein>
    <submittedName>
        <fullName evidence="4">Uncharacterized protein LOC115942372</fullName>
    </submittedName>
</protein>
<dbReference type="RefSeq" id="XP_030888209.1">
    <property type="nucleotide sequence ID" value="XM_031032349.1"/>
</dbReference>
<evidence type="ECO:0000313" key="4">
    <source>
        <dbReference type="RefSeq" id="XP_030888209.1"/>
    </source>
</evidence>
<accession>A0A7F8R4M9</accession>
<dbReference type="KEGG" id="lww:115942372"/>
<evidence type="ECO:0000259" key="2">
    <source>
        <dbReference type="Pfam" id="PF22589"/>
    </source>
</evidence>
<keyword evidence="3" id="KW-1185">Reference proteome</keyword>
<feature type="region of interest" description="Disordered" evidence="1">
    <location>
        <begin position="129"/>
        <end position="184"/>
    </location>
</feature>
<dbReference type="InterPro" id="IPR054323">
    <property type="entry name" value="SPMIP1_C"/>
</dbReference>
<dbReference type="PANTHER" id="PTHR35826:SF5">
    <property type="entry name" value="GENE 45521-RELATED"/>
    <property type="match status" value="1"/>
</dbReference>
<dbReference type="OrthoDB" id="410807at2759"/>
<dbReference type="Proteomes" id="UP000245341">
    <property type="component" value="Unplaced"/>
</dbReference>
<proteinExistence type="predicted"/>
<feature type="compositionally biased region" description="Basic and acidic residues" evidence="1">
    <location>
        <begin position="135"/>
        <end position="148"/>
    </location>
</feature>
<dbReference type="Pfam" id="PF22589">
    <property type="entry name" value="SPMIP1"/>
    <property type="match status" value="1"/>
</dbReference>